<dbReference type="RefSeq" id="WP_020939891.1">
    <property type="nucleotide sequence ID" value="NC_021985.1"/>
</dbReference>
<sequence length="160" mass="17803">MTGLKLCATLLATGRIFGVGIDSSVSEVDQALRGEYIEELGDSGVDARRDYGWIEISLTKREQWVLVGATLELHRLSENADLIRDVLSESGVAFEGYTPWLELKEQFLSSAPDSSLQCTQQGDYMEYRNPDVKVSVFVVNDDTERDEWPGHGDVWSIALG</sequence>
<dbReference type="STRING" id="1214242.B446_12995"/>
<organism evidence="1 2">
    <name type="scientific">Streptomyces collinus (strain DSM 40733 / Tue 365)</name>
    <dbReference type="NCBI Taxonomy" id="1214242"/>
    <lineage>
        <taxon>Bacteria</taxon>
        <taxon>Bacillati</taxon>
        <taxon>Actinomycetota</taxon>
        <taxon>Actinomycetes</taxon>
        <taxon>Kitasatosporales</taxon>
        <taxon>Streptomycetaceae</taxon>
        <taxon>Streptomyces</taxon>
    </lineage>
</organism>
<protein>
    <submittedName>
        <fullName evidence="1">Uncharacterized protein</fullName>
    </submittedName>
</protein>
<name>S5VFV7_STRC3</name>
<proteinExistence type="predicted"/>
<dbReference type="EMBL" id="CP006259">
    <property type="protein sequence ID" value="AGS69417.1"/>
    <property type="molecule type" value="Genomic_DNA"/>
</dbReference>
<dbReference type="HOGENOM" id="CLU_1609794_0_0_11"/>
<keyword evidence="2" id="KW-1185">Reference proteome</keyword>
<evidence type="ECO:0000313" key="1">
    <source>
        <dbReference type="EMBL" id="AGS69417.1"/>
    </source>
</evidence>
<accession>S5VFV7</accession>
<reference evidence="2" key="1">
    <citation type="submission" date="2012-10" db="EMBL/GenBank/DDBJ databases">
        <title>The complete genome sequence of Streptomyces collinus Tu 365.</title>
        <authorList>
            <person name="Ruckert C."/>
            <person name="Szczepanowski R."/>
            <person name="Goesmann A."/>
            <person name="Pross E.K."/>
            <person name="Musiol E.M."/>
            <person name="Blin K."/>
            <person name="Wohlleben W."/>
            <person name="Puhler A."/>
            <person name="Weber T."/>
            <person name="Kalinowski J."/>
        </authorList>
    </citation>
    <scope>NUCLEOTIDE SEQUENCE [LARGE SCALE GENOMIC DNA]</scope>
    <source>
        <strain evidence="2">DSM 40733 / Tue 365</strain>
    </source>
</reference>
<reference evidence="1 2" key="2">
    <citation type="journal article" date="2013" name="J. Biotechnol.">
        <title>Complete genome sequence of the kirromycin producer Streptomyces collinus Tu 365 consisting of a linear chromosome and two linear plasmids.</title>
        <authorList>
            <person name="Ruckert C."/>
            <person name="Szczepanowski R."/>
            <person name="Albersmeier A."/>
            <person name="Goesmann A."/>
            <person name="Iftime D."/>
            <person name="Musiol E.M."/>
            <person name="Blin K."/>
            <person name="Wohlleben W."/>
            <person name="Puhler A."/>
            <person name="Kalinowski J."/>
            <person name="Weber T."/>
        </authorList>
    </citation>
    <scope>NUCLEOTIDE SEQUENCE [LARGE SCALE GENOMIC DNA]</scope>
    <source>
        <strain evidence="2">DSM 40733 / Tue 365</strain>
    </source>
</reference>
<dbReference type="AlphaFoldDB" id="S5VFV7"/>
<dbReference type="KEGG" id="sci:B446_12995"/>
<gene>
    <name evidence="1" type="ORF">B446_12995</name>
</gene>
<dbReference type="Proteomes" id="UP000015423">
    <property type="component" value="Chromosome"/>
</dbReference>
<dbReference type="eggNOG" id="ENOG5031J3S">
    <property type="taxonomic scope" value="Bacteria"/>
</dbReference>
<evidence type="ECO:0000313" key="2">
    <source>
        <dbReference type="Proteomes" id="UP000015423"/>
    </source>
</evidence>